<dbReference type="VEuPathDB" id="FungiDB:CJJ09_004455"/>
<dbReference type="VEuPathDB" id="FungiDB:CJI96_0003701"/>
<organism evidence="3 4">
    <name type="scientific">Candidozyma auris</name>
    <name type="common">Yeast</name>
    <name type="synonym">Candida auris</name>
    <dbReference type="NCBI Taxonomy" id="498019"/>
    <lineage>
        <taxon>Eukaryota</taxon>
        <taxon>Fungi</taxon>
        <taxon>Dikarya</taxon>
        <taxon>Ascomycota</taxon>
        <taxon>Saccharomycotina</taxon>
        <taxon>Pichiomycetes</taxon>
        <taxon>Metschnikowiaceae</taxon>
        <taxon>Candidozyma</taxon>
    </lineage>
</organism>
<dbReference type="VEuPathDB" id="FungiDB:QG37_01002"/>
<comment type="caution">
    <text evidence="3">The sequence shown here is derived from an EMBL/GenBank/DDBJ whole genome shotgun (WGS) entry which is preliminary data.</text>
</comment>
<dbReference type="VEuPathDB" id="FungiDB:CJJ07_001857"/>
<evidence type="ECO:0000256" key="1">
    <source>
        <dbReference type="SAM" id="Coils"/>
    </source>
</evidence>
<dbReference type="VEuPathDB" id="FungiDB:B9J08_004911"/>
<evidence type="ECO:0000313" key="4">
    <source>
        <dbReference type="Proteomes" id="UP000037122"/>
    </source>
</evidence>
<accession>A0A0L0P5M2</accession>
<feature type="compositionally biased region" description="Acidic residues" evidence="2">
    <location>
        <begin position="338"/>
        <end position="347"/>
    </location>
</feature>
<feature type="compositionally biased region" description="Acidic residues" evidence="2">
    <location>
        <begin position="305"/>
        <end position="317"/>
    </location>
</feature>
<feature type="compositionally biased region" description="Basic and acidic residues" evidence="2">
    <location>
        <begin position="321"/>
        <end position="337"/>
    </location>
</feature>
<protein>
    <submittedName>
        <fullName evidence="3">Uncharacterized protein</fullName>
    </submittedName>
</protein>
<feature type="compositionally biased region" description="Basic and acidic residues" evidence="2">
    <location>
        <begin position="280"/>
        <end position="304"/>
    </location>
</feature>
<keyword evidence="1" id="KW-0175">Coiled coil</keyword>
<dbReference type="AlphaFoldDB" id="A0A0L0P5M2"/>
<dbReference type="VEuPathDB" id="FungiDB:CJI97_004995"/>
<dbReference type="EMBL" id="LGST01000008">
    <property type="protein sequence ID" value="KNE01667.1"/>
    <property type="molecule type" value="Genomic_DNA"/>
</dbReference>
<evidence type="ECO:0000313" key="3">
    <source>
        <dbReference type="EMBL" id="KNE01667.1"/>
    </source>
</evidence>
<gene>
    <name evidence="3" type="ORF">QG37_01002</name>
</gene>
<reference evidence="4" key="1">
    <citation type="journal article" date="2015" name="BMC Genomics">
        <title>Draft genome of a commonly misdiagnosed multidrug resistant pathogen Candida auris.</title>
        <authorList>
            <person name="Chatterjee S."/>
            <person name="Alampalli S.V."/>
            <person name="Nageshan R.K."/>
            <person name="Chettiar S.T."/>
            <person name="Joshi S."/>
            <person name="Tatu U.S."/>
        </authorList>
    </citation>
    <scope>NUCLEOTIDE SEQUENCE [LARGE SCALE GENOMIC DNA]</scope>
    <source>
        <strain evidence="4">6684</strain>
    </source>
</reference>
<name>A0A0L0P5M2_CANAR</name>
<feature type="coiled-coil region" evidence="1">
    <location>
        <begin position="82"/>
        <end position="109"/>
    </location>
</feature>
<evidence type="ECO:0000256" key="2">
    <source>
        <dbReference type="SAM" id="MobiDB-lite"/>
    </source>
</evidence>
<proteinExistence type="predicted"/>
<feature type="region of interest" description="Disordered" evidence="2">
    <location>
        <begin position="239"/>
        <end position="359"/>
    </location>
</feature>
<sequence>MVKEEDLLTSLKQLEGSLDSTNELLLLVNEIAGEKEANMASLRLAQRKAMLDSLNVKRTHKQYKVWENEKRDNFIASEIKAYNKKYAQMSRLHTDLSELEEKLNDTRKQVYLPNFRFSIQTLQNYDNGSLLKYVKKDEAGTYPLLVRLGELFSLEPNSTQLAPDFQTFNKLVNLEFHLRTLCQIKYEVLLRIKAHLDNKNSQWAKRDNSLNAFITRDLRETIDLVKKIRASETQDLRDIDVDSEFDYDGERDEERDDEDEEKDPEENGEEQNEDQGENQNEERSHEGKDHEENYNGEDDVARSGDDEEIREVEESQADGDAQDKMNVDQEEGVLEKQVEDDENEEEGLQQTEIGAQADEANDAMDAVGDQESTEMLID</sequence>
<feature type="compositionally biased region" description="Acidic residues" evidence="2">
    <location>
        <begin position="241"/>
        <end position="276"/>
    </location>
</feature>
<dbReference type="Proteomes" id="UP000037122">
    <property type="component" value="Unassembled WGS sequence"/>
</dbReference>